<reference evidence="3 4" key="1">
    <citation type="submission" date="2016-12" db="EMBL/GenBank/DDBJ databases">
        <title>Izhakiella australiana sp. nov. of genus Izhakiella isolated from Australian desert.</title>
        <authorList>
            <person name="Ji M."/>
        </authorList>
    </citation>
    <scope>NUCLEOTIDE SEQUENCE [LARGE SCALE GENOMIC DNA]</scope>
    <source>
        <strain evidence="3 4">D4N98</strain>
    </source>
</reference>
<keyword evidence="1" id="KW-1133">Transmembrane helix</keyword>
<evidence type="ECO:0000313" key="3">
    <source>
        <dbReference type="EMBL" id="OON42173.1"/>
    </source>
</evidence>
<evidence type="ECO:0000256" key="1">
    <source>
        <dbReference type="SAM" id="Phobius"/>
    </source>
</evidence>
<feature type="transmembrane region" description="Helical" evidence="1">
    <location>
        <begin position="20"/>
        <end position="42"/>
    </location>
</feature>
<dbReference type="InterPro" id="IPR012495">
    <property type="entry name" value="TadE-like_dom"/>
</dbReference>
<comment type="caution">
    <text evidence="3">The sequence shown here is derived from an EMBL/GenBank/DDBJ whole genome shotgun (WGS) entry which is preliminary data.</text>
</comment>
<keyword evidence="1" id="KW-0812">Transmembrane</keyword>
<evidence type="ECO:0000259" key="2">
    <source>
        <dbReference type="Pfam" id="PF07811"/>
    </source>
</evidence>
<sequence>MKRFSRNLMREQQGVATIEFSLTVIVFIFMVLFVAETARLAYVSSVIDLAVSEAAKEAKNAPSGLDGGYRGRFEKRLTAQGGALWGFLTQADAVDITIAFAQSIDSMITTGGSSHFTKRPLARYKLAYRYHPMFFPFPSFWANNLLTREVIFVQEYERSRFMY</sequence>
<dbReference type="Pfam" id="PF07811">
    <property type="entry name" value="TadE"/>
    <property type="match status" value="1"/>
</dbReference>
<accession>A0A1S8YU56</accession>
<organism evidence="3 4">
    <name type="scientific">Izhakiella australiensis</name>
    <dbReference type="NCBI Taxonomy" id="1926881"/>
    <lineage>
        <taxon>Bacteria</taxon>
        <taxon>Pseudomonadati</taxon>
        <taxon>Pseudomonadota</taxon>
        <taxon>Gammaproteobacteria</taxon>
        <taxon>Enterobacterales</taxon>
        <taxon>Erwiniaceae</taxon>
        <taxon>Izhakiella</taxon>
    </lineage>
</organism>
<dbReference type="Proteomes" id="UP000190667">
    <property type="component" value="Unassembled WGS sequence"/>
</dbReference>
<gene>
    <name evidence="3" type="ORF">BTJ39_03215</name>
</gene>
<feature type="domain" description="TadE-like" evidence="2">
    <location>
        <begin position="14"/>
        <end position="55"/>
    </location>
</feature>
<dbReference type="STRING" id="1926881.BTJ39_03215"/>
<keyword evidence="4" id="KW-1185">Reference proteome</keyword>
<keyword evidence="1" id="KW-0472">Membrane</keyword>
<dbReference type="EMBL" id="MRUL01000001">
    <property type="protein sequence ID" value="OON42173.1"/>
    <property type="molecule type" value="Genomic_DNA"/>
</dbReference>
<dbReference type="RefSeq" id="WP_078001207.1">
    <property type="nucleotide sequence ID" value="NZ_MRUL01000001.1"/>
</dbReference>
<name>A0A1S8YU56_9GAMM</name>
<dbReference type="AlphaFoldDB" id="A0A1S8YU56"/>
<evidence type="ECO:0000313" key="4">
    <source>
        <dbReference type="Proteomes" id="UP000190667"/>
    </source>
</evidence>
<proteinExistence type="predicted"/>
<protein>
    <submittedName>
        <fullName evidence="3">Pilus assembly protein TadE</fullName>
    </submittedName>
</protein>